<keyword evidence="5" id="KW-1185">Reference proteome</keyword>
<comment type="subcellular location">
    <subcellularLocation>
        <location evidence="2">Nucleus</location>
    </subcellularLocation>
</comment>
<dbReference type="PROSITE" id="PS50039">
    <property type="entry name" value="FORK_HEAD_3"/>
    <property type="match status" value="1"/>
</dbReference>
<feature type="domain" description="Fork-head" evidence="3">
    <location>
        <begin position="43"/>
        <end position="135"/>
    </location>
</feature>
<dbReference type="SMART" id="SM00339">
    <property type="entry name" value="FH"/>
    <property type="match status" value="1"/>
</dbReference>
<accession>A0ABN8LDI5</accession>
<dbReference type="Gene3D" id="1.10.10.10">
    <property type="entry name" value="Winged helix-like DNA-binding domain superfamily/Winged helix DNA-binding domain"/>
    <property type="match status" value="1"/>
</dbReference>
<evidence type="ECO:0000313" key="4">
    <source>
        <dbReference type="EMBL" id="CAH3013603.1"/>
    </source>
</evidence>
<proteinExistence type="predicted"/>
<dbReference type="InterPro" id="IPR036388">
    <property type="entry name" value="WH-like_DNA-bd_sf"/>
</dbReference>
<evidence type="ECO:0000259" key="3">
    <source>
        <dbReference type="PROSITE" id="PS50039"/>
    </source>
</evidence>
<dbReference type="PANTHER" id="PTHR11829:SF411">
    <property type="entry name" value="FORKHEAD BOX PROTEIN L2"/>
    <property type="match status" value="1"/>
</dbReference>
<protein>
    <recommendedName>
        <fullName evidence="3">Fork-head domain-containing protein</fullName>
    </recommendedName>
</protein>
<dbReference type="Proteomes" id="UP001159427">
    <property type="component" value="Unassembled WGS sequence"/>
</dbReference>
<dbReference type="SUPFAM" id="SSF46785">
    <property type="entry name" value="Winged helix' DNA-binding domain"/>
    <property type="match status" value="1"/>
</dbReference>
<organism evidence="4 5">
    <name type="scientific">Porites evermanni</name>
    <dbReference type="NCBI Taxonomy" id="104178"/>
    <lineage>
        <taxon>Eukaryota</taxon>
        <taxon>Metazoa</taxon>
        <taxon>Cnidaria</taxon>
        <taxon>Anthozoa</taxon>
        <taxon>Hexacorallia</taxon>
        <taxon>Scleractinia</taxon>
        <taxon>Fungiina</taxon>
        <taxon>Poritidae</taxon>
        <taxon>Porites</taxon>
    </lineage>
</organism>
<feature type="DNA-binding region" description="Fork-head" evidence="2">
    <location>
        <begin position="43"/>
        <end position="135"/>
    </location>
</feature>
<gene>
    <name evidence="4" type="ORF">PEVE_00000030</name>
</gene>
<reference evidence="4 5" key="1">
    <citation type="submission" date="2022-05" db="EMBL/GenBank/DDBJ databases">
        <authorList>
            <consortium name="Genoscope - CEA"/>
            <person name="William W."/>
        </authorList>
    </citation>
    <scope>NUCLEOTIDE SEQUENCE [LARGE SCALE GENOMIC DNA]</scope>
</reference>
<name>A0ABN8LDI5_9CNID</name>
<keyword evidence="2" id="KW-0539">Nucleus</keyword>
<dbReference type="PANTHER" id="PTHR11829">
    <property type="entry name" value="FORKHEAD BOX PROTEIN"/>
    <property type="match status" value="1"/>
</dbReference>
<sequence length="224" mass="25572">MNRVEQTGQREYCSTSLFISQDDERGQCNNQNQKKKQRKRRNSSPFSYIEIIAYAILSSPQKRATLSEIYSFIQNNYPSFTEHRLRWKNTVRHNLSLHECFQRGGIAVGNAGCYWHIHPSFVVAFSRGDFSRRKSVHSNNAILGLNGWSSLAENHIVIQRPCLQCYIHKSNQEPSWSNPSFSVTAPMEPLQYHYGSLTPSTAFHSLPSYIGLTGGTNVLRSVDL</sequence>
<comment type="caution">
    <text evidence="4">The sequence shown here is derived from an EMBL/GenBank/DDBJ whole genome shotgun (WGS) entry which is preliminary data.</text>
</comment>
<dbReference type="InterPro" id="IPR036390">
    <property type="entry name" value="WH_DNA-bd_sf"/>
</dbReference>
<evidence type="ECO:0000256" key="1">
    <source>
        <dbReference type="ARBA" id="ARBA00023125"/>
    </source>
</evidence>
<dbReference type="EMBL" id="CALNXI010000001">
    <property type="protein sequence ID" value="CAH3013603.1"/>
    <property type="molecule type" value="Genomic_DNA"/>
</dbReference>
<evidence type="ECO:0000256" key="2">
    <source>
        <dbReference type="PROSITE-ProRule" id="PRU00089"/>
    </source>
</evidence>
<keyword evidence="1 2" id="KW-0238">DNA-binding</keyword>
<dbReference type="InterPro" id="IPR001766">
    <property type="entry name" value="Fork_head_dom"/>
</dbReference>
<dbReference type="Pfam" id="PF00250">
    <property type="entry name" value="Forkhead"/>
    <property type="match status" value="1"/>
</dbReference>
<evidence type="ECO:0000313" key="5">
    <source>
        <dbReference type="Proteomes" id="UP001159427"/>
    </source>
</evidence>
<dbReference type="InterPro" id="IPR050211">
    <property type="entry name" value="FOX_domain-containing"/>
</dbReference>
<dbReference type="PRINTS" id="PR00053">
    <property type="entry name" value="FORKHEAD"/>
</dbReference>